<protein>
    <submittedName>
        <fullName evidence="1">Uncharacterized protein</fullName>
    </submittedName>
</protein>
<dbReference type="GeneID" id="36406035"/>
<organism evidence="1 2">
    <name type="scientific">Plasmopara halstedii</name>
    <name type="common">Downy mildew of sunflower</name>
    <dbReference type="NCBI Taxonomy" id="4781"/>
    <lineage>
        <taxon>Eukaryota</taxon>
        <taxon>Sar</taxon>
        <taxon>Stramenopiles</taxon>
        <taxon>Oomycota</taxon>
        <taxon>Peronosporomycetes</taxon>
        <taxon>Peronosporales</taxon>
        <taxon>Peronosporaceae</taxon>
        <taxon>Plasmopara</taxon>
    </lineage>
</organism>
<proteinExistence type="predicted"/>
<name>A0A0P1AJK0_PLAHL</name>
<dbReference type="OrthoDB" id="120721at2759"/>
<dbReference type="EMBL" id="CCYD01000523">
    <property type="protein sequence ID" value="CEG40797.1"/>
    <property type="molecule type" value="Genomic_DNA"/>
</dbReference>
<dbReference type="Proteomes" id="UP000054928">
    <property type="component" value="Unassembled WGS sequence"/>
</dbReference>
<accession>A0A0P1AJK0</accession>
<keyword evidence="2" id="KW-1185">Reference proteome</keyword>
<evidence type="ECO:0000313" key="2">
    <source>
        <dbReference type="Proteomes" id="UP000054928"/>
    </source>
</evidence>
<reference evidence="2" key="1">
    <citation type="submission" date="2014-09" db="EMBL/GenBank/DDBJ databases">
        <authorList>
            <person name="Sharma Rahul"/>
            <person name="Thines Marco"/>
        </authorList>
    </citation>
    <scope>NUCLEOTIDE SEQUENCE [LARGE SCALE GENOMIC DNA]</scope>
</reference>
<sequence length="308" mass="34122">MIINNERLVIPSSRSTSFQLVKIPCMTNVRMLINQFQTAPCTKSVTKAELPLQTKFKLRVKEMVSLFDQMQNQDCLGDQAVKEEDSAVAAMPAKTTNFKCLEISTFQDQIKFDLRSTTTSMSMCCSNVPRSPSTCSCISTASLDSQSSIMDPFSPDLLQLSGEDGKKIPIDVESCSNDSLIARNLQSTILSKLVPKTSCCHESVSGKLLPSEIKEATRLPPIPAKLCRSLISATMAFPSEKALCLSSISTRSSATRVPSQSARGRRNSASISRYLNYDSSPRYAATKAINLERRYKLEKRNRYRCLLT</sequence>
<dbReference type="RefSeq" id="XP_024577166.1">
    <property type="nucleotide sequence ID" value="XM_024726495.1"/>
</dbReference>
<evidence type="ECO:0000313" key="1">
    <source>
        <dbReference type="EMBL" id="CEG40797.1"/>
    </source>
</evidence>
<dbReference type="AlphaFoldDB" id="A0A0P1AJK0"/>